<comment type="caution">
    <text evidence="2">The sequence shown here is derived from an EMBL/GenBank/DDBJ whole genome shotgun (WGS) entry which is preliminary data.</text>
</comment>
<sequence>MQSWTSFLCHSKKKNPILFAICAPFPPPDLPLFFLPPVLPQSNPTLLPFLFFCCFILFYFFFVKATHKNPKSHLPLVLPNLHLPTSP</sequence>
<evidence type="ECO:0000313" key="2">
    <source>
        <dbReference type="EMBL" id="OLY83002.1"/>
    </source>
</evidence>
<feature type="transmembrane region" description="Helical" evidence="1">
    <location>
        <begin position="45"/>
        <end position="63"/>
    </location>
</feature>
<organism evidence="2 3">
    <name type="scientific">Smittium mucronatum</name>
    <dbReference type="NCBI Taxonomy" id="133383"/>
    <lineage>
        <taxon>Eukaryota</taxon>
        <taxon>Fungi</taxon>
        <taxon>Fungi incertae sedis</taxon>
        <taxon>Zoopagomycota</taxon>
        <taxon>Kickxellomycotina</taxon>
        <taxon>Harpellomycetes</taxon>
        <taxon>Harpellales</taxon>
        <taxon>Legeriomycetaceae</taxon>
        <taxon>Smittium</taxon>
    </lineage>
</organism>
<accession>A0A1R0H1I8</accession>
<evidence type="ECO:0000256" key="1">
    <source>
        <dbReference type="SAM" id="Phobius"/>
    </source>
</evidence>
<name>A0A1R0H1I8_9FUNG</name>
<keyword evidence="1" id="KW-0812">Transmembrane</keyword>
<gene>
    <name evidence="2" type="ORF">AYI68_g2868</name>
</gene>
<dbReference type="EMBL" id="LSSL01001127">
    <property type="protein sequence ID" value="OLY83002.1"/>
    <property type="molecule type" value="Genomic_DNA"/>
</dbReference>
<evidence type="ECO:0000313" key="3">
    <source>
        <dbReference type="Proteomes" id="UP000187455"/>
    </source>
</evidence>
<proteinExistence type="predicted"/>
<dbReference type="Proteomes" id="UP000187455">
    <property type="component" value="Unassembled WGS sequence"/>
</dbReference>
<reference evidence="2 3" key="1">
    <citation type="journal article" date="2016" name="Mol. Biol. Evol.">
        <title>Genome-Wide Survey of Gut Fungi (Harpellales) Reveals the First Horizontally Transferred Ubiquitin Gene from a Mosquito Host.</title>
        <authorList>
            <person name="Wang Y."/>
            <person name="White M.M."/>
            <person name="Kvist S."/>
            <person name="Moncalvo J.M."/>
        </authorList>
    </citation>
    <scope>NUCLEOTIDE SEQUENCE [LARGE SCALE GENOMIC DNA]</scope>
    <source>
        <strain evidence="2 3">ALG-7-W6</strain>
    </source>
</reference>
<keyword evidence="1" id="KW-0472">Membrane</keyword>
<keyword evidence="3" id="KW-1185">Reference proteome</keyword>
<protein>
    <submittedName>
        <fullName evidence="2">Uncharacterized protein</fullName>
    </submittedName>
</protein>
<dbReference type="AlphaFoldDB" id="A0A1R0H1I8"/>
<keyword evidence="1" id="KW-1133">Transmembrane helix</keyword>